<feature type="region of interest" description="Disordered" evidence="1">
    <location>
        <begin position="87"/>
        <end position="115"/>
    </location>
</feature>
<protein>
    <recommendedName>
        <fullName evidence="4">THUMP domain-containing protein</fullName>
    </recommendedName>
</protein>
<sequence length="516" mass="55428">MARGRGGSRAGNANANSKRRFGGRGQTRHTTSVSVAASCAASSSSQHLRPRRGPPAIFVTCEAGREHKCKREALELLHHYYYASRGAKSKNDTEKDTTLSNATSSASKTTTATTTTATVSSSLTLEEELAMLRKGAVAEEVLSYQPNSKRQRIDNDGGDVDDASAMKSPFAIYDTGMRGMICILCTLPQCEYIPYDEILMQLRNSKEDNSNNNEVMQRSCSNSDAIECHDQDGDEHTPSVSASAAVTAAAIDDNKKQSSKEKSGVAVTQNIDIPPPPILWDPVQTVKCILNDAKRKQMSSDEAEADKKNNNADNGTSIVNIENTAMSGDGTVASPPGSRFISRILPMQATVRSRLPFILFEEIKAVILALLKRCLPDIIQSKKHAAAGGGGDNDPNVDDGSKTNPTNITFKLEIKRRLCTHLTRDGIIEAVTPLLLDGGGAGEDGALGGTNHGRGGLLVLPAGCKASFSVNLTDPDFSIRIETCKALVGISILPREEWYGNFNLAEINDPDNKCEK</sequence>
<evidence type="ECO:0000313" key="3">
    <source>
        <dbReference type="Proteomes" id="UP001530293"/>
    </source>
</evidence>
<dbReference type="Proteomes" id="UP001530293">
    <property type="component" value="Unassembled WGS sequence"/>
</dbReference>
<evidence type="ECO:0000256" key="1">
    <source>
        <dbReference type="SAM" id="MobiDB-lite"/>
    </source>
</evidence>
<evidence type="ECO:0008006" key="4">
    <source>
        <dbReference type="Google" id="ProtNLM"/>
    </source>
</evidence>
<organism evidence="2 3">
    <name type="scientific">Discostella pseudostelligera</name>
    <dbReference type="NCBI Taxonomy" id="259834"/>
    <lineage>
        <taxon>Eukaryota</taxon>
        <taxon>Sar</taxon>
        <taxon>Stramenopiles</taxon>
        <taxon>Ochrophyta</taxon>
        <taxon>Bacillariophyta</taxon>
        <taxon>Coscinodiscophyceae</taxon>
        <taxon>Thalassiosirophycidae</taxon>
        <taxon>Stephanodiscales</taxon>
        <taxon>Stephanodiscaceae</taxon>
        <taxon>Discostella</taxon>
    </lineage>
</organism>
<gene>
    <name evidence="2" type="ORF">ACHAWU_000178</name>
</gene>
<dbReference type="PANTHER" id="PTHR13452">
    <property type="entry name" value="THUMP DOMAIN CONTAINING PROTEIN 1-RELATED"/>
    <property type="match status" value="1"/>
</dbReference>
<reference evidence="2 3" key="1">
    <citation type="submission" date="2024-10" db="EMBL/GenBank/DDBJ databases">
        <title>Updated reference genomes for cyclostephanoid diatoms.</title>
        <authorList>
            <person name="Roberts W.R."/>
            <person name="Alverson A.J."/>
        </authorList>
    </citation>
    <scope>NUCLEOTIDE SEQUENCE [LARGE SCALE GENOMIC DNA]</scope>
    <source>
        <strain evidence="2 3">AJA232-27</strain>
    </source>
</reference>
<feature type="region of interest" description="Disordered" evidence="1">
    <location>
        <begin position="384"/>
        <end position="405"/>
    </location>
</feature>
<feature type="compositionally biased region" description="Low complexity" evidence="1">
    <location>
        <begin position="98"/>
        <end position="115"/>
    </location>
</feature>
<name>A0ABD3MU89_9STRA</name>
<evidence type="ECO:0000313" key="2">
    <source>
        <dbReference type="EMBL" id="KAL3767515.1"/>
    </source>
</evidence>
<dbReference type="PANTHER" id="PTHR13452:SF10">
    <property type="entry name" value="THUMP DOMAIN-CONTAINING PROTEIN 1"/>
    <property type="match status" value="1"/>
</dbReference>
<proteinExistence type="predicted"/>
<feature type="region of interest" description="Disordered" evidence="1">
    <location>
        <begin position="1"/>
        <end position="53"/>
    </location>
</feature>
<dbReference type="InterPro" id="IPR040183">
    <property type="entry name" value="THUMPD1-like"/>
</dbReference>
<dbReference type="AlphaFoldDB" id="A0ABD3MU89"/>
<keyword evidence="3" id="KW-1185">Reference proteome</keyword>
<comment type="caution">
    <text evidence="2">The sequence shown here is derived from an EMBL/GenBank/DDBJ whole genome shotgun (WGS) entry which is preliminary data.</text>
</comment>
<accession>A0ABD3MU89</accession>
<dbReference type="EMBL" id="JALLBG020000075">
    <property type="protein sequence ID" value="KAL3767515.1"/>
    <property type="molecule type" value="Genomic_DNA"/>
</dbReference>
<feature type="compositionally biased region" description="Low complexity" evidence="1">
    <location>
        <begin position="32"/>
        <end position="45"/>
    </location>
</feature>
<dbReference type="Gene3D" id="3.30.2300.10">
    <property type="entry name" value="THUMP superfamily"/>
    <property type="match status" value="1"/>
</dbReference>